<dbReference type="Pfam" id="PF17765">
    <property type="entry name" value="MLTR_LBD"/>
    <property type="match status" value="1"/>
</dbReference>
<dbReference type="Pfam" id="PF13560">
    <property type="entry name" value="HTH_31"/>
    <property type="match status" value="1"/>
</dbReference>
<dbReference type="InterPro" id="IPR001387">
    <property type="entry name" value="Cro/C1-type_HTH"/>
</dbReference>
<dbReference type="EMBL" id="JAKFHA010000016">
    <property type="protein sequence ID" value="MCF2530365.1"/>
    <property type="molecule type" value="Genomic_DNA"/>
</dbReference>
<accession>A0AA41Q2J7</accession>
<feature type="domain" description="HTH cro/C1-type" evidence="2">
    <location>
        <begin position="21"/>
        <end position="94"/>
    </location>
</feature>
<gene>
    <name evidence="3" type="ORF">LZ495_24525</name>
</gene>
<dbReference type="InterPro" id="IPR010982">
    <property type="entry name" value="Lambda_DNA-bd_dom_sf"/>
</dbReference>
<sequence>MTSPEPPRSHRLDRRAELRDFLRSRRARLRPEDAGLPALGGRRRVPGLRREEVALLAGISTTHYTRLEQGDLASISAEVLAAVGAALRLGGDEREYFGNLVHPAAPRAADPRTSQGTDPLAGAPEPSLDLRALMHGITDFPAFVNGRYGNPLAWNQMTTRLLFDFGAVAPDARTWCHIVFLHEAHRSWYSAEDWTALQRYHAAYLRLGWSRHPEDPRFHAMVDELRCGSADFRTLWDEHTVADARPAQLRFRHPSAGPLHLTQQVLTVTGDRDQTFVTQTATFGSTSHRALRRFAGGDVPFRRPHPWTFVPRPPDYAGTPDHPGTSDCTAAPDYAGAPESAGTQGVGTQA</sequence>
<keyword evidence="4" id="KW-1185">Reference proteome</keyword>
<dbReference type="SUPFAM" id="SSF47413">
    <property type="entry name" value="lambda repressor-like DNA-binding domains"/>
    <property type="match status" value="1"/>
</dbReference>
<evidence type="ECO:0000256" key="1">
    <source>
        <dbReference type="SAM" id="MobiDB-lite"/>
    </source>
</evidence>
<dbReference type="Gene3D" id="3.30.450.180">
    <property type="match status" value="1"/>
</dbReference>
<comment type="caution">
    <text evidence="3">The sequence shown here is derived from an EMBL/GenBank/DDBJ whole genome shotgun (WGS) entry which is preliminary data.</text>
</comment>
<evidence type="ECO:0000313" key="4">
    <source>
        <dbReference type="Proteomes" id="UP001165378"/>
    </source>
</evidence>
<evidence type="ECO:0000259" key="2">
    <source>
        <dbReference type="SMART" id="SM00530"/>
    </source>
</evidence>
<dbReference type="RefSeq" id="WP_235055035.1">
    <property type="nucleotide sequence ID" value="NZ_JAKFHA010000016.1"/>
</dbReference>
<feature type="region of interest" description="Disordered" evidence="1">
    <location>
        <begin position="310"/>
        <end position="350"/>
    </location>
</feature>
<dbReference type="AlphaFoldDB" id="A0AA41Q2J7"/>
<dbReference type="Proteomes" id="UP001165378">
    <property type="component" value="Unassembled WGS sequence"/>
</dbReference>
<dbReference type="CDD" id="cd00093">
    <property type="entry name" value="HTH_XRE"/>
    <property type="match status" value="1"/>
</dbReference>
<dbReference type="SMART" id="SM00530">
    <property type="entry name" value="HTH_XRE"/>
    <property type="match status" value="1"/>
</dbReference>
<reference evidence="3" key="1">
    <citation type="submission" date="2022-01" db="EMBL/GenBank/DDBJ databases">
        <title>Genome-Based Taxonomic Classification of the Phylum Actinobacteria.</title>
        <authorList>
            <person name="Gao Y."/>
        </authorList>
    </citation>
    <scope>NUCLEOTIDE SEQUENCE</scope>
    <source>
        <strain evidence="3">KLBMP 8922</strain>
    </source>
</reference>
<dbReference type="PANTHER" id="PTHR35010">
    <property type="entry name" value="BLL4672 PROTEIN-RELATED"/>
    <property type="match status" value="1"/>
</dbReference>
<protein>
    <submittedName>
        <fullName evidence="3">Helix-turn-helix transcriptional regulator</fullName>
    </submittedName>
</protein>
<feature type="compositionally biased region" description="Polar residues" evidence="1">
    <location>
        <begin position="341"/>
        <end position="350"/>
    </location>
</feature>
<evidence type="ECO:0000313" key="3">
    <source>
        <dbReference type="EMBL" id="MCF2530365.1"/>
    </source>
</evidence>
<dbReference type="PANTHER" id="PTHR35010:SF2">
    <property type="entry name" value="BLL4672 PROTEIN"/>
    <property type="match status" value="1"/>
</dbReference>
<dbReference type="Gene3D" id="1.10.260.40">
    <property type="entry name" value="lambda repressor-like DNA-binding domains"/>
    <property type="match status" value="1"/>
</dbReference>
<dbReference type="InterPro" id="IPR041413">
    <property type="entry name" value="MLTR_LBD"/>
</dbReference>
<organism evidence="3 4">
    <name type="scientific">Yinghuangia soli</name>
    <dbReference type="NCBI Taxonomy" id="2908204"/>
    <lineage>
        <taxon>Bacteria</taxon>
        <taxon>Bacillati</taxon>
        <taxon>Actinomycetota</taxon>
        <taxon>Actinomycetes</taxon>
        <taxon>Kitasatosporales</taxon>
        <taxon>Streptomycetaceae</taxon>
        <taxon>Yinghuangia</taxon>
    </lineage>
</organism>
<name>A0AA41Q2J7_9ACTN</name>
<proteinExistence type="predicted"/>
<dbReference type="GO" id="GO:0003677">
    <property type="term" value="F:DNA binding"/>
    <property type="evidence" value="ECO:0007669"/>
    <property type="project" value="InterPro"/>
</dbReference>